<keyword evidence="5 8" id="KW-0472">Membrane</keyword>
<dbReference type="GO" id="GO:0015031">
    <property type="term" value="P:protein transport"/>
    <property type="evidence" value="ECO:0007669"/>
    <property type="project" value="InterPro"/>
</dbReference>
<keyword evidence="9" id="KW-1185">Reference proteome</keyword>
<sequence>MQSWFTAFRNNMAPSSFRAIHMPQGFDIHIFLMVAVFIVPYIAFIIILPGIRKKRLISFIAITYQLAIGCMLAVSIVLPYWNVGAVNVETFIKAHSTDVTPATISVKVGLNLLNVSLNINTPLLHDYVSNNQFDLSSHKAMKVELYKAYKKGLSLPVIKILEYFSQHQEGFDWGYRYRRAGHYTNAFLCISIGFWCLQAIFLCLLPHHYSKAMIISGIFTLLANLTYTLVSPSNFAIPFRGENGALSLLIFRYGACFYISLICGLLQIAIGAGLLILQILRVYVILTVMSSKTMDANVGPSCKHGGIRRQITIVRGRIDDDRIRCSTYISNQIRARNCVQLNVSTENKITSPVTSISEKERSFPQSTISTDVSIREKRKIMDESRNSPYDSRSSLKTTPASSIGSIDNVIHRSISQVVLQRPSRSDDVTNDQFIVDDNRICTTPQSL</sequence>
<keyword evidence="6" id="KW-0325">Glycoprotein</keyword>
<reference evidence="9" key="1">
    <citation type="submission" date="2014-07" db="EMBL/GenBank/DDBJ databases">
        <authorList>
            <person name="Martin A.A"/>
            <person name="De Silva N."/>
        </authorList>
    </citation>
    <scope>NUCLEOTIDE SEQUENCE</scope>
</reference>
<evidence type="ECO:0000256" key="7">
    <source>
        <dbReference type="SAM" id="MobiDB-lite"/>
    </source>
</evidence>
<dbReference type="Proteomes" id="UP000035680">
    <property type="component" value="Unassembled WGS sequence"/>
</dbReference>
<dbReference type="STRING" id="75913.A0A0K0F777"/>
<evidence type="ECO:0000256" key="8">
    <source>
        <dbReference type="SAM" id="Phobius"/>
    </source>
</evidence>
<evidence type="ECO:0000256" key="6">
    <source>
        <dbReference type="ARBA" id="ARBA00023180"/>
    </source>
</evidence>
<evidence type="ECO:0000313" key="9">
    <source>
        <dbReference type="Proteomes" id="UP000035680"/>
    </source>
</evidence>
<protein>
    <submittedName>
        <fullName evidence="10">DUOXA-like protein (inferred by orthology to a C. elegans protein)</fullName>
    </submittedName>
</protein>
<evidence type="ECO:0000256" key="4">
    <source>
        <dbReference type="ARBA" id="ARBA00022989"/>
    </source>
</evidence>
<feature type="compositionally biased region" description="Polar residues" evidence="7">
    <location>
        <begin position="386"/>
        <end position="402"/>
    </location>
</feature>
<dbReference type="AlphaFoldDB" id="A0A0K0F777"/>
<comment type="similarity">
    <text evidence="2">Belongs to the DUOXA family.</text>
</comment>
<evidence type="ECO:0000256" key="3">
    <source>
        <dbReference type="ARBA" id="ARBA00022692"/>
    </source>
</evidence>
<feature type="region of interest" description="Disordered" evidence="7">
    <location>
        <begin position="378"/>
        <end position="402"/>
    </location>
</feature>
<evidence type="ECO:0000256" key="1">
    <source>
        <dbReference type="ARBA" id="ARBA00004141"/>
    </source>
</evidence>
<dbReference type="Pfam" id="PF10204">
    <property type="entry name" value="DuoxA"/>
    <property type="match status" value="1"/>
</dbReference>
<feature type="transmembrane region" description="Helical" evidence="8">
    <location>
        <begin position="56"/>
        <end position="81"/>
    </location>
</feature>
<keyword evidence="4 8" id="KW-1133">Transmembrane helix</keyword>
<keyword evidence="3 8" id="KW-0812">Transmembrane</keyword>
<evidence type="ECO:0000256" key="2">
    <source>
        <dbReference type="ARBA" id="ARBA00009816"/>
    </source>
</evidence>
<evidence type="ECO:0000313" key="10">
    <source>
        <dbReference type="WBParaSite" id="SVE_0467300.1"/>
    </source>
</evidence>
<dbReference type="GO" id="GO:0005789">
    <property type="term" value="C:endoplasmic reticulum membrane"/>
    <property type="evidence" value="ECO:0007669"/>
    <property type="project" value="InterPro"/>
</dbReference>
<feature type="transmembrane region" description="Helical" evidence="8">
    <location>
        <begin position="250"/>
        <end position="277"/>
    </location>
</feature>
<feature type="transmembrane region" description="Helical" evidence="8">
    <location>
        <begin position="28"/>
        <end position="49"/>
    </location>
</feature>
<comment type="subcellular location">
    <subcellularLocation>
        <location evidence="1">Membrane</location>
        <topology evidence="1">Multi-pass membrane protein</topology>
    </subcellularLocation>
</comment>
<organism evidence="9 10">
    <name type="scientific">Strongyloides venezuelensis</name>
    <name type="common">Threadworm</name>
    <dbReference type="NCBI Taxonomy" id="75913"/>
    <lineage>
        <taxon>Eukaryota</taxon>
        <taxon>Metazoa</taxon>
        <taxon>Ecdysozoa</taxon>
        <taxon>Nematoda</taxon>
        <taxon>Chromadorea</taxon>
        <taxon>Rhabditida</taxon>
        <taxon>Tylenchina</taxon>
        <taxon>Panagrolaimomorpha</taxon>
        <taxon>Strongyloidoidea</taxon>
        <taxon>Strongyloididae</taxon>
        <taxon>Strongyloides</taxon>
    </lineage>
</organism>
<feature type="transmembrane region" description="Helical" evidence="8">
    <location>
        <begin position="212"/>
        <end position="230"/>
    </location>
</feature>
<name>A0A0K0F777_STRVS</name>
<dbReference type="WBParaSite" id="SVE_0467300.1">
    <property type="protein sequence ID" value="SVE_0467300.1"/>
    <property type="gene ID" value="SVE_0467300"/>
</dbReference>
<proteinExistence type="inferred from homology"/>
<accession>A0A0K0F777</accession>
<dbReference type="InterPro" id="IPR018469">
    <property type="entry name" value="Dual_oxidase_maturation_fac"/>
</dbReference>
<reference evidence="10" key="2">
    <citation type="submission" date="2015-08" db="UniProtKB">
        <authorList>
            <consortium name="WormBaseParasite"/>
        </authorList>
    </citation>
    <scope>IDENTIFICATION</scope>
</reference>
<dbReference type="PANTHER" id="PTHR31158">
    <property type="entry name" value="DUAL OXIDASE 2"/>
    <property type="match status" value="1"/>
</dbReference>
<feature type="transmembrane region" description="Helical" evidence="8">
    <location>
        <begin position="183"/>
        <end position="205"/>
    </location>
</feature>
<evidence type="ECO:0000256" key="5">
    <source>
        <dbReference type="ARBA" id="ARBA00023136"/>
    </source>
</evidence>
<dbReference type="PANTHER" id="PTHR31158:SF1">
    <property type="entry name" value="DOXA1 FACTOR-RELATED"/>
    <property type="match status" value="1"/>
</dbReference>